<dbReference type="AlphaFoldDB" id="A0A8S4BEB3"/>
<accession>A0A8S4BEB3</accession>
<name>A0A8S4BEB3_9TELE</name>
<sequence length="196" mass="22046">MAGTLDELQFRCTVCLDVFSDPVSTPCGHNFCKLCLGTYWDTTEVCRCPLCKEMFLKRPELRVNMAFREVVDHFKSTVSGPEAGGEAREADPDEVACDICADAKAKASRSCLVCMASYCEAHLEPHKTATALSKHKLIKPVKNLEERICHKHERILELYCKKEEEFICQTCAETDHSRHKVVTTEVASQQKMSLGK</sequence>
<evidence type="ECO:0000256" key="3">
    <source>
        <dbReference type="ARBA" id="ARBA00022833"/>
    </source>
</evidence>
<dbReference type="GO" id="GO:0008270">
    <property type="term" value="F:zinc ion binding"/>
    <property type="evidence" value="ECO:0007669"/>
    <property type="project" value="UniProtKB-KW"/>
</dbReference>
<dbReference type="Gene3D" id="4.10.830.40">
    <property type="match status" value="1"/>
</dbReference>
<keyword evidence="3" id="KW-0862">Zinc</keyword>
<dbReference type="EMBL" id="CAJRST010014446">
    <property type="protein sequence ID" value="CAG5929482.1"/>
    <property type="molecule type" value="Genomic_DNA"/>
</dbReference>
<dbReference type="PANTHER" id="PTHR25465">
    <property type="entry name" value="B-BOX DOMAIN CONTAINING"/>
    <property type="match status" value="1"/>
</dbReference>
<dbReference type="CDD" id="cd19769">
    <property type="entry name" value="Bbox2_TRIM16-like"/>
    <property type="match status" value="1"/>
</dbReference>
<keyword evidence="1" id="KW-0479">Metal-binding</keyword>
<protein>
    <submittedName>
        <fullName evidence="7">(Atlantic silverside) hypothetical protein</fullName>
    </submittedName>
</protein>
<feature type="domain" description="RING-type" evidence="5">
    <location>
        <begin position="12"/>
        <end position="52"/>
    </location>
</feature>
<evidence type="ECO:0000259" key="6">
    <source>
        <dbReference type="PROSITE" id="PS50119"/>
    </source>
</evidence>
<dbReference type="SMART" id="SM00336">
    <property type="entry name" value="BBOX"/>
    <property type="match status" value="1"/>
</dbReference>
<dbReference type="InterPro" id="IPR000315">
    <property type="entry name" value="Znf_B-box"/>
</dbReference>
<dbReference type="Gene3D" id="3.30.160.60">
    <property type="entry name" value="Classic Zinc Finger"/>
    <property type="match status" value="1"/>
</dbReference>
<dbReference type="PROSITE" id="PS50119">
    <property type="entry name" value="ZF_BBOX"/>
    <property type="match status" value="1"/>
</dbReference>
<dbReference type="InterPro" id="IPR013083">
    <property type="entry name" value="Znf_RING/FYVE/PHD"/>
</dbReference>
<dbReference type="PROSITE" id="PS50089">
    <property type="entry name" value="ZF_RING_2"/>
    <property type="match status" value="1"/>
</dbReference>
<dbReference type="PANTHER" id="PTHR25465:SF32">
    <property type="entry name" value="BLOODTHIRSTY-RELATED GENE FAMILY, MEMBER 16 ISOFORM X1-RELATED"/>
    <property type="match status" value="1"/>
</dbReference>
<dbReference type="Pfam" id="PF00643">
    <property type="entry name" value="zf-B_box"/>
    <property type="match status" value="1"/>
</dbReference>
<dbReference type="InterPro" id="IPR027370">
    <property type="entry name" value="Znf-RING_euk"/>
</dbReference>
<dbReference type="Gene3D" id="3.30.40.10">
    <property type="entry name" value="Zinc/RING finger domain, C3HC4 (zinc finger)"/>
    <property type="match status" value="1"/>
</dbReference>
<keyword evidence="2 4" id="KW-0863">Zinc-finger</keyword>
<dbReference type="InterPro" id="IPR017907">
    <property type="entry name" value="Znf_RING_CS"/>
</dbReference>
<feature type="non-terminal residue" evidence="7">
    <location>
        <position position="196"/>
    </location>
</feature>
<dbReference type="Pfam" id="PF13445">
    <property type="entry name" value="zf-RING_UBOX"/>
    <property type="match status" value="1"/>
</dbReference>
<organism evidence="7 8">
    <name type="scientific">Menidia menidia</name>
    <name type="common">Atlantic silverside</name>
    <dbReference type="NCBI Taxonomy" id="238744"/>
    <lineage>
        <taxon>Eukaryota</taxon>
        <taxon>Metazoa</taxon>
        <taxon>Chordata</taxon>
        <taxon>Craniata</taxon>
        <taxon>Vertebrata</taxon>
        <taxon>Euteleostomi</taxon>
        <taxon>Actinopterygii</taxon>
        <taxon>Neopterygii</taxon>
        <taxon>Teleostei</taxon>
        <taxon>Neoteleostei</taxon>
        <taxon>Acanthomorphata</taxon>
        <taxon>Ovalentaria</taxon>
        <taxon>Atherinomorphae</taxon>
        <taxon>Atheriniformes</taxon>
        <taxon>Atherinopsidae</taxon>
        <taxon>Menidiinae</taxon>
        <taxon>Menidia</taxon>
    </lineage>
</organism>
<evidence type="ECO:0000256" key="2">
    <source>
        <dbReference type="ARBA" id="ARBA00022771"/>
    </source>
</evidence>
<dbReference type="Proteomes" id="UP000677803">
    <property type="component" value="Unassembled WGS sequence"/>
</dbReference>
<evidence type="ECO:0000256" key="4">
    <source>
        <dbReference type="PROSITE-ProRule" id="PRU00024"/>
    </source>
</evidence>
<proteinExistence type="predicted"/>
<feature type="domain" description="B box-type" evidence="6">
    <location>
        <begin position="144"/>
        <end position="184"/>
    </location>
</feature>
<dbReference type="SUPFAM" id="SSF57845">
    <property type="entry name" value="B-box zinc-binding domain"/>
    <property type="match status" value="1"/>
</dbReference>
<dbReference type="InterPro" id="IPR001841">
    <property type="entry name" value="Znf_RING"/>
</dbReference>
<dbReference type="OrthoDB" id="6105938at2759"/>
<dbReference type="SMART" id="SM00184">
    <property type="entry name" value="RING"/>
    <property type="match status" value="1"/>
</dbReference>
<comment type="caution">
    <text evidence="7">The sequence shown here is derived from an EMBL/GenBank/DDBJ whole genome shotgun (WGS) entry which is preliminary data.</text>
</comment>
<keyword evidence="8" id="KW-1185">Reference proteome</keyword>
<evidence type="ECO:0000256" key="1">
    <source>
        <dbReference type="ARBA" id="ARBA00022723"/>
    </source>
</evidence>
<evidence type="ECO:0000313" key="8">
    <source>
        <dbReference type="Proteomes" id="UP000677803"/>
    </source>
</evidence>
<dbReference type="SUPFAM" id="SSF57850">
    <property type="entry name" value="RING/U-box"/>
    <property type="match status" value="1"/>
</dbReference>
<evidence type="ECO:0000259" key="5">
    <source>
        <dbReference type="PROSITE" id="PS50089"/>
    </source>
</evidence>
<gene>
    <name evidence="7" type="ORF">MMEN_LOCUS13132</name>
</gene>
<dbReference type="PROSITE" id="PS00518">
    <property type="entry name" value="ZF_RING_1"/>
    <property type="match status" value="1"/>
</dbReference>
<reference evidence="7" key="1">
    <citation type="submission" date="2021-05" db="EMBL/GenBank/DDBJ databases">
        <authorList>
            <person name="Tigano A."/>
        </authorList>
    </citation>
    <scope>NUCLEOTIDE SEQUENCE</scope>
</reference>
<evidence type="ECO:0000313" key="7">
    <source>
        <dbReference type="EMBL" id="CAG5929482.1"/>
    </source>
</evidence>
<dbReference type="InterPro" id="IPR051051">
    <property type="entry name" value="E3_ubiq-ligase_TRIM/RNF"/>
</dbReference>